<evidence type="ECO:0000259" key="2">
    <source>
        <dbReference type="PROSITE" id="PS51202"/>
    </source>
</evidence>
<proteinExistence type="predicted"/>
<dbReference type="Pfam" id="PF02254">
    <property type="entry name" value="TrkA_N"/>
    <property type="match status" value="1"/>
</dbReference>
<dbReference type="PROSITE" id="PS51201">
    <property type="entry name" value="RCK_N"/>
    <property type="match status" value="1"/>
</dbReference>
<evidence type="ECO:0000313" key="4">
    <source>
        <dbReference type="Proteomes" id="UP001235343"/>
    </source>
</evidence>
<dbReference type="RefSeq" id="WP_285932551.1">
    <property type="nucleotide sequence ID" value="NZ_JASTZU010000038.1"/>
</dbReference>
<dbReference type="SUPFAM" id="SSF116726">
    <property type="entry name" value="TrkA C-terminal domain-like"/>
    <property type="match status" value="1"/>
</dbReference>
<protein>
    <submittedName>
        <fullName evidence="3">TrkA family potassium uptake protein</fullName>
    </submittedName>
</protein>
<dbReference type="Gene3D" id="3.30.70.1450">
    <property type="entry name" value="Regulator of K+ conductance, C-terminal domain"/>
    <property type="match status" value="1"/>
</dbReference>
<name>A0ABT7L7F2_9BACI</name>
<reference evidence="3 4" key="1">
    <citation type="submission" date="2023-06" db="EMBL/GenBank/DDBJ databases">
        <title>Aquibacillus rhizosphaerae LR5S19.</title>
        <authorList>
            <person name="Sun J.-Q."/>
        </authorList>
    </citation>
    <scope>NUCLEOTIDE SEQUENCE [LARGE SCALE GENOMIC DNA]</scope>
    <source>
        <strain evidence="3 4">LR5S19</strain>
    </source>
</reference>
<dbReference type="PANTHER" id="PTHR43833">
    <property type="entry name" value="POTASSIUM CHANNEL PROTEIN 2-RELATED-RELATED"/>
    <property type="match status" value="1"/>
</dbReference>
<dbReference type="SUPFAM" id="SSF51735">
    <property type="entry name" value="NAD(P)-binding Rossmann-fold domains"/>
    <property type="match status" value="1"/>
</dbReference>
<dbReference type="InterPro" id="IPR050721">
    <property type="entry name" value="Trk_Ktr_HKT_K-transport"/>
</dbReference>
<feature type="domain" description="RCK C-terminal" evidence="2">
    <location>
        <begin position="135"/>
        <end position="221"/>
    </location>
</feature>
<evidence type="ECO:0000259" key="1">
    <source>
        <dbReference type="PROSITE" id="PS51201"/>
    </source>
</evidence>
<dbReference type="Gene3D" id="3.40.50.720">
    <property type="entry name" value="NAD(P)-binding Rossmann-like Domain"/>
    <property type="match status" value="1"/>
</dbReference>
<dbReference type="PANTHER" id="PTHR43833:SF7">
    <property type="entry name" value="KTR SYSTEM POTASSIUM UPTAKE PROTEIN C"/>
    <property type="match status" value="1"/>
</dbReference>
<dbReference type="InterPro" id="IPR036721">
    <property type="entry name" value="RCK_C_sf"/>
</dbReference>
<organism evidence="3 4">
    <name type="scientific">Aquibacillus rhizosphaerae</name>
    <dbReference type="NCBI Taxonomy" id="3051431"/>
    <lineage>
        <taxon>Bacteria</taxon>
        <taxon>Bacillati</taxon>
        <taxon>Bacillota</taxon>
        <taxon>Bacilli</taxon>
        <taxon>Bacillales</taxon>
        <taxon>Bacillaceae</taxon>
        <taxon>Aquibacillus</taxon>
    </lineage>
</organism>
<dbReference type="PROSITE" id="PS51202">
    <property type="entry name" value="RCK_C"/>
    <property type="match status" value="1"/>
</dbReference>
<dbReference type="Pfam" id="PF02080">
    <property type="entry name" value="TrkA_C"/>
    <property type="match status" value="1"/>
</dbReference>
<keyword evidence="4" id="KW-1185">Reference proteome</keyword>
<dbReference type="InterPro" id="IPR003148">
    <property type="entry name" value="RCK_N"/>
</dbReference>
<feature type="domain" description="RCK N-terminal" evidence="1">
    <location>
        <begin position="2"/>
        <end position="119"/>
    </location>
</feature>
<dbReference type="EMBL" id="JASTZU010000038">
    <property type="protein sequence ID" value="MDL4841324.1"/>
    <property type="molecule type" value="Genomic_DNA"/>
</dbReference>
<comment type="caution">
    <text evidence="3">The sequence shown here is derived from an EMBL/GenBank/DDBJ whole genome shotgun (WGS) entry which is preliminary data.</text>
</comment>
<evidence type="ECO:0000313" key="3">
    <source>
        <dbReference type="EMBL" id="MDL4841324.1"/>
    </source>
</evidence>
<dbReference type="InterPro" id="IPR006037">
    <property type="entry name" value="RCK_C"/>
</dbReference>
<gene>
    <name evidence="3" type="ORF">QQS35_12810</name>
</gene>
<dbReference type="InterPro" id="IPR036291">
    <property type="entry name" value="NAD(P)-bd_dom_sf"/>
</dbReference>
<sequence>MKREFAVIGLGRFGGSICRELSEEGMEVLAIDTEEDKVNEFKNIASHAVIADATDEKVLKELGIRNIDHVIVAIGDNIQASILTTLMLTELGVKKITVKAQNDYHEKILNKIGANQVVHPERDMGKRIAHSIISNNILDHLELSDDHSIVEVKAGSRMCGKTLVELDIRANYGCNVVAIKHANTKEINVSPMATETINRGDILIVIGADKDISRFEKNLVVDDE</sequence>
<dbReference type="Proteomes" id="UP001235343">
    <property type="component" value="Unassembled WGS sequence"/>
</dbReference>
<accession>A0ABT7L7F2</accession>